<dbReference type="Pfam" id="PF10502">
    <property type="entry name" value="Peptidase_S26"/>
    <property type="match status" value="1"/>
</dbReference>
<dbReference type="InterPro" id="IPR019533">
    <property type="entry name" value="Peptidase_S26"/>
</dbReference>
<dbReference type="CDD" id="cd06530">
    <property type="entry name" value="S26_SPase_I"/>
    <property type="match status" value="1"/>
</dbReference>
<dbReference type="EMBL" id="OX465086">
    <property type="protein sequence ID" value="CAI9265485.1"/>
    <property type="molecule type" value="Genomic_DNA"/>
</dbReference>
<dbReference type="GO" id="GO:0010027">
    <property type="term" value="P:thylakoid membrane organization"/>
    <property type="evidence" value="ECO:0007669"/>
    <property type="project" value="TreeGrafter"/>
</dbReference>
<accession>A0AA35Y552</accession>
<keyword evidence="1" id="KW-0645">Protease</keyword>
<dbReference type="GO" id="GO:0006465">
    <property type="term" value="P:signal peptide processing"/>
    <property type="evidence" value="ECO:0007669"/>
    <property type="project" value="InterPro"/>
</dbReference>
<evidence type="ECO:0000256" key="2">
    <source>
        <dbReference type="ARBA" id="ARBA00022801"/>
    </source>
</evidence>
<sequence>MFFTGSLFRLHTLEISPSLPGGNLRFTVSYSDYVAQNLATASGKSNTCRIFHEVFSHPRIFQNPDRDPVAGYGPAATAGSRCSVSAYATLACDFLGVETSSKPSPLVVGFISLVKSTATGGGVGGGSGVFGILPLKASSMIPFFQGSKWLPCNEINSTEVDKGGTSSTKSNQTTTDCVKTCNVASTKIIVERNNWFSKLLSVCSDDAKAAFTALSVSILFRSQLAEPRSIPSASMIPTLDVGDRIMAEKVSYIFRKPEVSDIMIFKAPPILQGPLPVKNIVGRLYAVISFETLWIMDLSSGIIQEVVKGSSKIIEICGHLIKEKSSLVKEILPSQQLPQNNFSVEGISRAGLLYSVFLAETLDVVQDIDWVISLGNAFAKQYELYTYDDEHSALLHRKLIT</sequence>
<proteinExistence type="predicted"/>
<dbReference type="PANTHER" id="PTHR43390:SF2">
    <property type="entry name" value="THYLAKOIDAL PROCESSING PEPTIDASE 2, CHLOROPLASTIC-RELATED"/>
    <property type="match status" value="1"/>
</dbReference>
<dbReference type="Gene3D" id="2.10.109.10">
    <property type="entry name" value="Umud Fragment, subunit A"/>
    <property type="match status" value="1"/>
</dbReference>
<keyword evidence="2" id="KW-0378">Hydrolase</keyword>
<keyword evidence="5" id="KW-1185">Reference proteome</keyword>
<evidence type="ECO:0000256" key="1">
    <source>
        <dbReference type="ARBA" id="ARBA00022670"/>
    </source>
</evidence>
<protein>
    <recommendedName>
        <fullName evidence="3">Peptidase S26 domain-containing protein</fullName>
    </recommendedName>
</protein>
<dbReference type="Proteomes" id="UP001177003">
    <property type="component" value="Chromosome 0"/>
</dbReference>
<gene>
    <name evidence="4" type="ORF">LSALG_LOCUS6086</name>
</gene>
<reference evidence="4" key="1">
    <citation type="submission" date="2023-04" db="EMBL/GenBank/DDBJ databases">
        <authorList>
            <person name="Vijverberg K."/>
            <person name="Xiong W."/>
            <person name="Schranz E."/>
        </authorList>
    </citation>
    <scope>NUCLEOTIDE SEQUENCE</scope>
</reference>
<dbReference type="InterPro" id="IPR000223">
    <property type="entry name" value="Pept_S26A_signal_pept_1"/>
</dbReference>
<evidence type="ECO:0000313" key="5">
    <source>
        <dbReference type="Proteomes" id="UP001177003"/>
    </source>
</evidence>
<organism evidence="4 5">
    <name type="scientific">Lactuca saligna</name>
    <name type="common">Willowleaf lettuce</name>
    <dbReference type="NCBI Taxonomy" id="75948"/>
    <lineage>
        <taxon>Eukaryota</taxon>
        <taxon>Viridiplantae</taxon>
        <taxon>Streptophyta</taxon>
        <taxon>Embryophyta</taxon>
        <taxon>Tracheophyta</taxon>
        <taxon>Spermatophyta</taxon>
        <taxon>Magnoliopsida</taxon>
        <taxon>eudicotyledons</taxon>
        <taxon>Gunneridae</taxon>
        <taxon>Pentapetalae</taxon>
        <taxon>asterids</taxon>
        <taxon>campanulids</taxon>
        <taxon>Asterales</taxon>
        <taxon>Asteraceae</taxon>
        <taxon>Cichorioideae</taxon>
        <taxon>Cichorieae</taxon>
        <taxon>Lactucinae</taxon>
        <taxon>Lactuca</taxon>
    </lineage>
</organism>
<dbReference type="GO" id="GO:0009535">
    <property type="term" value="C:chloroplast thylakoid membrane"/>
    <property type="evidence" value="ECO:0007669"/>
    <property type="project" value="TreeGrafter"/>
</dbReference>
<name>A0AA35Y552_LACSI</name>
<evidence type="ECO:0000313" key="4">
    <source>
        <dbReference type="EMBL" id="CAI9265485.1"/>
    </source>
</evidence>
<dbReference type="PROSITE" id="PS00501">
    <property type="entry name" value="SPASE_I_1"/>
    <property type="match status" value="1"/>
</dbReference>
<dbReference type="SUPFAM" id="SSF51306">
    <property type="entry name" value="LexA/Signal peptidase"/>
    <property type="match status" value="1"/>
</dbReference>
<feature type="domain" description="Peptidase S26" evidence="3">
    <location>
        <begin position="207"/>
        <end position="282"/>
    </location>
</feature>
<dbReference type="PANTHER" id="PTHR43390">
    <property type="entry name" value="SIGNAL PEPTIDASE I"/>
    <property type="match status" value="1"/>
</dbReference>
<evidence type="ECO:0000259" key="3">
    <source>
        <dbReference type="Pfam" id="PF10502"/>
    </source>
</evidence>
<dbReference type="GO" id="GO:0004252">
    <property type="term" value="F:serine-type endopeptidase activity"/>
    <property type="evidence" value="ECO:0007669"/>
    <property type="project" value="InterPro"/>
</dbReference>
<dbReference type="AlphaFoldDB" id="A0AA35Y552"/>
<dbReference type="InterPro" id="IPR036286">
    <property type="entry name" value="LexA/Signal_pep-like_sf"/>
</dbReference>
<dbReference type="InterPro" id="IPR019756">
    <property type="entry name" value="Pept_S26A_signal_pept_1_Ser-AS"/>
</dbReference>